<protein>
    <recommendedName>
        <fullName evidence="4">DUF3019 domain-containing protein</fullName>
    </recommendedName>
</protein>
<dbReference type="RefSeq" id="WP_301414428.1">
    <property type="nucleotide sequence ID" value="NZ_CP098023.1"/>
</dbReference>
<accession>A0ABY9EAX8</accession>
<feature type="signal peptide" evidence="1">
    <location>
        <begin position="1"/>
        <end position="19"/>
    </location>
</feature>
<name>A0ABY9EAX8_9GAMM</name>
<organism evidence="2 3">
    <name type="scientific">Microbulbifer spongiae</name>
    <dbReference type="NCBI Taxonomy" id="2944933"/>
    <lineage>
        <taxon>Bacteria</taxon>
        <taxon>Pseudomonadati</taxon>
        <taxon>Pseudomonadota</taxon>
        <taxon>Gammaproteobacteria</taxon>
        <taxon>Cellvibrionales</taxon>
        <taxon>Microbulbiferaceae</taxon>
        <taxon>Microbulbifer</taxon>
    </lineage>
</organism>
<feature type="chain" id="PRO_5045859239" description="DUF3019 domain-containing protein" evidence="1">
    <location>
        <begin position="20"/>
        <end position="102"/>
    </location>
</feature>
<gene>
    <name evidence="2" type="ORF">M8T91_12125</name>
</gene>
<dbReference type="EMBL" id="CP098023">
    <property type="protein sequence ID" value="WKD48659.1"/>
    <property type="molecule type" value="Genomic_DNA"/>
</dbReference>
<evidence type="ECO:0000256" key="1">
    <source>
        <dbReference type="SAM" id="SignalP"/>
    </source>
</evidence>
<proteinExistence type="predicted"/>
<sequence>MKRLTWLLGGIVLTSNANAVANVCPGKVTQVLEWPSKCENLAFRLDSTGNKWWCAISDRSNSMVLTAFATGKEISPRINDALAQSCESIEDYHKPLYMSLIQ</sequence>
<evidence type="ECO:0008006" key="4">
    <source>
        <dbReference type="Google" id="ProtNLM"/>
    </source>
</evidence>
<evidence type="ECO:0000313" key="3">
    <source>
        <dbReference type="Proteomes" id="UP001321520"/>
    </source>
</evidence>
<dbReference type="Proteomes" id="UP001321520">
    <property type="component" value="Chromosome"/>
</dbReference>
<keyword evidence="1" id="KW-0732">Signal</keyword>
<reference evidence="2 3" key="1">
    <citation type="submission" date="2022-05" db="EMBL/GenBank/DDBJ databases">
        <title>Microbulbifer sp. nov., isolated from sponge.</title>
        <authorList>
            <person name="Gao L."/>
        </authorList>
    </citation>
    <scope>NUCLEOTIDE SEQUENCE [LARGE SCALE GENOMIC DNA]</scope>
    <source>
        <strain evidence="2 3">MI-G</strain>
    </source>
</reference>
<keyword evidence="3" id="KW-1185">Reference proteome</keyword>
<evidence type="ECO:0000313" key="2">
    <source>
        <dbReference type="EMBL" id="WKD48659.1"/>
    </source>
</evidence>